<dbReference type="AlphaFoldDB" id="A0A2T4YP73"/>
<proteinExistence type="predicted"/>
<keyword evidence="1" id="KW-1133">Transmembrane helix</keyword>
<reference evidence="2 3" key="1">
    <citation type="submission" date="2018-04" db="EMBL/GenBank/DDBJ databases">
        <title>Genomic Encyclopedia of Type Strains, Phase III (KMG-III): the genomes of soil and plant-associated and newly described type strains.</title>
        <authorList>
            <person name="Whitman W."/>
        </authorList>
    </citation>
    <scope>NUCLEOTIDE SEQUENCE [LARGE SCALE GENOMIC DNA]</scope>
    <source>
        <strain evidence="2 3">NW12</strain>
    </source>
</reference>
<dbReference type="Proteomes" id="UP000240996">
    <property type="component" value="Unassembled WGS sequence"/>
</dbReference>
<evidence type="ECO:0000256" key="1">
    <source>
        <dbReference type="SAM" id="Phobius"/>
    </source>
</evidence>
<gene>
    <name evidence="2" type="ORF">C8J24_1523</name>
</gene>
<organism evidence="2 3">
    <name type="scientific">Sphingomonas aerolata</name>
    <dbReference type="NCBI Taxonomy" id="185951"/>
    <lineage>
        <taxon>Bacteria</taxon>
        <taxon>Pseudomonadati</taxon>
        <taxon>Pseudomonadota</taxon>
        <taxon>Alphaproteobacteria</taxon>
        <taxon>Sphingomonadales</taxon>
        <taxon>Sphingomonadaceae</taxon>
        <taxon>Sphingomonas</taxon>
    </lineage>
</organism>
<name>A0A2T4YP73_9SPHN</name>
<comment type="caution">
    <text evidence="2">The sequence shown here is derived from an EMBL/GenBank/DDBJ whole genome shotgun (WGS) entry which is preliminary data.</text>
</comment>
<evidence type="ECO:0000313" key="3">
    <source>
        <dbReference type="Proteomes" id="UP000240996"/>
    </source>
</evidence>
<protein>
    <submittedName>
        <fullName evidence="2">Uncharacterized protein</fullName>
    </submittedName>
</protein>
<keyword evidence="1" id="KW-0812">Transmembrane</keyword>
<dbReference type="EMBL" id="PZZN01000002">
    <property type="protein sequence ID" value="PTM45308.1"/>
    <property type="molecule type" value="Genomic_DNA"/>
</dbReference>
<keyword evidence="3" id="KW-1185">Reference proteome</keyword>
<accession>A0A2T4YP73</accession>
<evidence type="ECO:0000313" key="2">
    <source>
        <dbReference type="EMBL" id="PTM45308.1"/>
    </source>
</evidence>
<keyword evidence="1" id="KW-0472">Membrane</keyword>
<sequence length="75" mass="7446">MSHDQKPARVRIVANGAETDARRRGDATAIAPMPAAGPGDGHHAAAGNRVATIVFALLFLGAAAAAAVAVTLAFA</sequence>
<feature type="transmembrane region" description="Helical" evidence="1">
    <location>
        <begin position="50"/>
        <end position="74"/>
    </location>
</feature>
<dbReference type="RefSeq" id="WP_056678896.1">
    <property type="nucleotide sequence ID" value="NZ_JAPZPT010000001.1"/>
</dbReference>